<comment type="caution">
    <text evidence="3">The sequence shown here is derived from an EMBL/GenBank/DDBJ whole genome shotgun (WGS) entry which is preliminary data.</text>
</comment>
<dbReference type="AlphaFoldDB" id="A0A7J5JVT6"/>
<proteinExistence type="predicted"/>
<dbReference type="Gene3D" id="3.40.1350.10">
    <property type="match status" value="1"/>
</dbReference>
<accession>A0A7J5JVT6</accession>
<dbReference type="InterPro" id="IPR053148">
    <property type="entry name" value="PD-DEXK-like_domain"/>
</dbReference>
<gene>
    <name evidence="3" type="ORF">GAN93_04200</name>
</gene>
<protein>
    <submittedName>
        <fullName evidence="3">DUF1016 domain-containing protein</fullName>
    </submittedName>
</protein>
<dbReference type="Proteomes" id="UP000460317">
    <property type="component" value="Unassembled WGS sequence"/>
</dbReference>
<evidence type="ECO:0000313" key="4">
    <source>
        <dbReference type="Proteomes" id="UP000460317"/>
    </source>
</evidence>
<sequence length="362" mass="41706">MSKLIKIDTEYQQWIKNLSERYRQSQLKAAVKVNTEMLRFYWSLGADIVNLKAESKWGDGIIQSISQDLQKSLPGVKGFSITNINYIKRFYLLYSQSDKLCPQLEGNLKGTENTICPQPGGELFAIPWGHHKCIIDKCFDDPVKACFYIKKTLQNNWSRSILLNFLTTDLYQREGKSISNFSQTLPIPQCDLAQEMTKDPYNFDFLAITEQYREKELKDALMHNITKFLLELGTGFAFVGREYRLQIGHTEKFIDMLFYNLNLRCYVVIEVKINEFDSENVGQLGTYISAVNHILKRPEDNPTIGLLICKTKDNVLAQYALEASNQPIGISEYELTKLYPKDFKGTLPSIKELENELKAIKN</sequence>
<dbReference type="InterPro" id="IPR009362">
    <property type="entry name" value="YhcG_C"/>
</dbReference>
<dbReference type="Pfam" id="PF17761">
    <property type="entry name" value="DUF1016_N"/>
    <property type="match status" value="1"/>
</dbReference>
<evidence type="ECO:0000259" key="1">
    <source>
        <dbReference type="Pfam" id="PF06250"/>
    </source>
</evidence>
<feature type="domain" description="YhcG N-terminal" evidence="2">
    <location>
        <begin position="19"/>
        <end position="173"/>
    </location>
</feature>
<name>A0A7J5JVT6_BACT4</name>
<dbReference type="Pfam" id="PF06250">
    <property type="entry name" value="YhcG_C"/>
    <property type="match status" value="1"/>
</dbReference>
<organism evidence="3 4">
    <name type="scientific">Bacteroides thetaiotaomicron</name>
    <dbReference type="NCBI Taxonomy" id="818"/>
    <lineage>
        <taxon>Bacteria</taxon>
        <taxon>Pseudomonadati</taxon>
        <taxon>Bacteroidota</taxon>
        <taxon>Bacteroidia</taxon>
        <taxon>Bacteroidales</taxon>
        <taxon>Bacteroidaceae</taxon>
        <taxon>Bacteroides</taxon>
    </lineage>
</organism>
<dbReference type="EMBL" id="WCSB01000002">
    <property type="protein sequence ID" value="KAB4454865.1"/>
    <property type="molecule type" value="Genomic_DNA"/>
</dbReference>
<feature type="domain" description="YhcG PDDEXK nuclease" evidence="1">
    <location>
        <begin position="194"/>
        <end position="348"/>
    </location>
</feature>
<reference evidence="3 4" key="1">
    <citation type="journal article" date="2019" name="Nat. Med.">
        <title>A library of human gut bacterial isolates paired with longitudinal multiomics data enables mechanistic microbiome research.</title>
        <authorList>
            <person name="Poyet M."/>
            <person name="Groussin M."/>
            <person name="Gibbons S.M."/>
            <person name="Avila-Pacheco J."/>
            <person name="Jiang X."/>
            <person name="Kearney S.M."/>
            <person name="Perrotta A.R."/>
            <person name="Berdy B."/>
            <person name="Zhao S."/>
            <person name="Lieberman T.D."/>
            <person name="Swanson P.K."/>
            <person name="Smith M."/>
            <person name="Roesemann S."/>
            <person name="Alexander J.E."/>
            <person name="Rich S.A."/>
            <person name="Livny J."/>
            <person name="Vlamakis H."/>
            <person name="Clish C."/>
            <person name="Bullock K."/>
            <person name="Deik A."/>
            <person name="Scott J."/>
            <person name="Pierce K.A."/>
            <person name="Xavier R.J."/>
            <person name="Alm E.J."/>
        </authorList>
    </citation>
    <scope>NUCLEOTIDE SEQUENCE [LARGE SCALE GENOMIC DNA]</scope>
    <source>
        <strain evidence="3 4">BIOML-A165</strain>
    </source>
</reference>
<dbReference type="PANTHER" id="PTHR30547:SF0">
    <property type="entry name" value="BLR8175 PROTEIN"/>
    <property type="match status" value="1"/>
</dbReference>
<evidence type="ECO:0000259" key="2">
    <source>
        <dbReference type="Pfam" id="PF17761"/>
    </source>
</evidence>
<dbReference type="InterPro" id="IPR041527">
    <property type="entry name" value="YhcG_N"/>
</dbReference>
<dbReference type="PANTHER" id="PTHR30547">
    <property type="entry name" value="UNCHARACTERIZED PROTEIN YHCG-RELATED"/>
    <property type="match status" value="1"/>
</dbReference>
<dbReference type="InterPro" id="IPR011856">
    <property type="entry name" value="tRNA_endonuc-like_dom_sf"/>
</dbReference>
<dbReference type="GO" id="GO:0003676">
    <property type="term" value="F:nucleic acid binding"/>
    <property type="evidence" value="ECO:0007669"/>
    <property type="project" value="InterPro"/>
</dbReference>
<evidence type="ECO:0000313" key="3">
    <source>
        <dbReference type="EMBL" id="KAB4454865.1"/>
    </source>
</evidence>
<dbReference type="RefSeq" id="WP_130041242.1">
    <property type="nucleotide sequence ID" value="NZ_DAWECT010000095.1"/>
</dbReference>